<dbReference type="AlphaFoldDB" id="A0A1H5JU89"/>
<dbReference type="PRINTS" id="PR00039">
    <property type="entry name" value="HTHLYSR"/>
</dbReference>
<protein>
    <submittedName>
        <fullName evidence="7">Transcriptional regulator, LysR family</fullName>
    </submittedName>
</protein>
<dbReference type="GO" id="GO:0003700">
    <property type="term" value="F:DNA-binding transcription factor activity"/>
    <property type="evidence" value="ECO:0007669"/>
    <property type="project" value="InterPro"/>
</dbReference>
<proteinExistence type="inferred from homology"/>
<evidence type="ECO:0000313" key="8">
    <source>
        <dbReference type="Proteomes" id="UP000198985"/>
    </source>
</evidence>
<dbReference type="GO" id="GO:0043565">
    <property type="term" value="F:sequence-specific DNA binding"/>
    <property type="evidence" value="ECO:0007669"/>
    <property type="project" value="TreeGrafter"/>
</dbReference>
<dbReference type="InterPro" id="IPR036388">
    <property type="entry name" value="WH-like_DNA-bd_sf"/>
</dbReference>
<dbReference type="InterPro" id="IPR005119">
    <property type="entry name" value="LysR_subst-bd"/>
</dbReference>
<dbReference type="EMBL" id="FNTY01000002">
    <property type="protein sequence ID" value="SEE55501.1"/>
    <property type="molecule type" value="Genomic_DNA"/>
</dbReference>
<dbReference type="RefSeq" id="WP_084321712.1">
    <property type="nucleotide sequence ID" value="NZ_FNTY01000002.1"/>
</dbReference>
<dbReference type="GO" id="GO:0006351">
    <property type="term" value="P:DNA-templated transcription"/>
    <property type="evidence" value="ECO:0007669"/>
    <property type="project" value="TreeGrafter"/>
</dbReference>
<comment type="similarity">
    <text evidence="1">Belongs to the LysR transcriptional regulatory family.</text>
</comment>
<evidence type="ECO:0000256" key="2">
    <source>
        <dbReference type="ARBA" id="ARBA00023015"/>
    </source>
</evidence>
<evidence type="ECO:0000256" key="3">
    <source>
        <dbReference type="ARBA" id="ARBA00023125"/>
    </source>
</evidence>
<evidence type="ECO:0000256" key="1">
    <source>
        <dbReference type="ARBA" id="ARBA00009437"/>
    </source>
</evidence>
<dbReference type="InterPro" id="IPR036390">
    <property type="entry name" value="WH_DNA-bd_sf"/>
</dbReference>
<dbReference type="SUPFAM" id="SSF46785">
    <property type="entry name" value="Winged helix' DNA-binding domain"/>
    <property type="match status" value="1"/>
</dbReference>
<gene>
    <name evidence="7" type="ORF">SAMN04490194_2765</name>
</gene>
<evidence type="ECO:0000259" key="6">
    <source>
        <dbReference type="PROSITE" id="PS50931"/>
    </source>
</evidence>
<sequence>MTNQLPPLNAVRAFAVAARHQSFSLAAEELHVSHSAVSRHVKLLEEHLGVLLFERRVRQSALTPAGQRFYEQVSAGLAQIANAAAALKQHASLPTVKINVRPSFAMLWLMPRLEDFIAQHPDIKPQVITQTQAPDHARDGFDIVIRRGRDDWAPAIEARALFEDELMLVAAPSLIQRLALEDLTSLGRHTLLTAKARREDWHNWALHFGQNQSATQVTRQFDHMHLVLEAAVDGQGIALCPTSLLGTHLSSGRLICPLPELRMPLPRYFYGVVPDVTAQTRVFVEWLFARLEKDAGQVGGGSQGDSPANVRC</sequence>
<dbReference type="InterPro" id="IPR000847">
    <property type="entry name" value="LysR_HTH_N"/>
</dbReference>
<name>A0A1H5JU89_9PSED</name>
<keyword evidence="2" id="KW-0805">Transcription regulation</keyword>
<dbReference type="PANTHER" id="PTHR30537:SF74">
    <property type="entry name" value="HTH-TYPE TRANSCRIPTIONAL REGULATOR TRPI"/>
    <property type="match status" value="1"/>
</dbReference>
<dbReference type="CDD" id="cd08432">
    <property type="entry name" value="PBP2_GcdR_TrpI_HvrB_AmpR_like"/>
    <property type="match status" value="1"/>
</dbReference>
<organism evidence="7 8">
    <name type="scientific">Pseudomonas migulae</name>
    <dbReference type="NCBI Taxonomy" id="78543"/>
    <lineage>
        <taxon>Bacteria</taxon>
        <taxon>Pseudomonadati</taxon>
        <taxon>Pseudomonadota</taxon>
        <taxon>Gammaproteobacteria</taxon>
        <taxon>Pseudomonadales</taxon>
        <taxon>Pseudomonadaceae</taxon>
        <taxon>Pseudomonas</taxon>
    </lineage>
</organism>
<dbReference type="InterPro" id="IPR058163">
    <property type="entry name" value="LysR-type_TF_proteobact-type"/>
</dbReference>
<dbReference type="Gene3D" id="1.10.10.10">
    <property type="entry name" value="Winged helix-like DNA-binding domain superfamily/Winged helix DNA-binding domain"/>
    <property type="match status" value="1"/>
</dbReference>
<keyword evidence="4" id="KW-0010">Activator</keyword>
<dbReference type="Pfam" id="PF03466">
    <property type="entry name" value="LysR_substrate"/>
    <property type="match status" value="1"/>
</dbReference>
<feature type="domain" description="HTH lysR-type" evidence="6">
    <location>
        <begin position="6"/>
        <end position="63"/>
    </location>
</feature>
<dbReference type="PANTHER" id="PTHR30537">
    <property type="entry name" value="HTH-TYPE TRANSCRIPTIONAL REGULATOR"/>
    <property type="match status" value="1"/>
</dbReference>
<dbReference type="PROSITE" id="PS50931">
    <property type="entry name" value="HTH_LYSR"/>
    <property type="match status" value="1"/>
</dbReference>
<keyword evidence="3" id="KW-0238">DNA-binding</keyword>
<dbReference type="GO" id="GO:0009891">
    <property type="term" value="P:positive regulation of biosynthetic process"/>
    <property type="evidence" value="ECO:0007669"/>
    <property type="project" value="UniProtKB-ARBA"/>
</dbReference>
<reference evidence="7 8" key="1">
    <citation type="submission" date="2016-10" db="EMBL/GenBank/DDBJ databases">
        <authorList>
            <person name="de Groot N.N."/>
        </authorList>
    </citation>
    <scope>NUCLEOTIDE SEQUENCE [LARGE SCALE GENOMIC DNA]</scope>
    <source>
        <strain evidence="7 8">BS3662</strain>
    </source>
</reference>
<accession>A0A1H5JU89</accession>
<dbReference type="Pfam" id="PF00126">
    <property type="entry name" value="HTH_1"/>
    <property type="match status" value="1"/>
</dbReference>
<keyword evidence="5" id="KW-0804">Transcription</keyword>
<dbReference type="FunFam" id="1.10.10.10:FF:000038">
    <property type="entry name" value="Glycine cleavage system transcriptional activator"/>
    <property type="match status" value="1"/>
</dbReference>
<dbReference type="Gene3D" id="3.40.190.10">
    <property type="entry name" value="Periplasmic binding protein-like II"/>
    <property type="match status" value="2"/>
</dbReference>
<evidence type="ECO:0000313" key="7">
    <source>
        <dbReference type="EMBL" id="SEE55501.1"/>
    </source>
</evidence>
<evidence type="ECO:0000256" key="5">
    <source>
        <dbReference type="ARBA" id="ARBA00023163"/>
    </source>
</evidence>
<dbReference type="SUPFAM" id="SSF53850">
    <property type="entry name" value="Periplasmic binding protein-like II"/>
    <property type="match status" value="1"/>
</dbReference>
<evidence type="ECO:0000256" key="4">
    <source>
        <dbReference type="ARBA" id="ARBA00023159"/>
    </source>
</evidence>
<dbReference type="Proteomes" id="UP000198985">
    <property type="component" value="Unassembled WGS sequence"/>
</dbReference>